<name>A0AAE1AUU3_9GAST</name>
<evidence type="ECO:0000313" key="2">
    <source>
        <dbReference type="Proteomes" id="UP001283361"/>
    </source>
</evidence>
<evidence type="ECO:0000313" key="1">
    <source>
        <dbReference type="EMBL" id="KAK3794170.1"/>
    </source>
</evidence>
<sequence>MVLRFNAFQVGNNCYSKRAQSLNSLFLYQLKPNFNSVKEPRRVVVNEPNPHEVEMIGGDQSDNPRSVLAFVFNYFSPYILIARTGELTLYDVGSTSTSGRSLLLWLAQDNSFSRVSLV</sequence>
<dbReference type="AlphaFoldDB" id="A0AAE1AUU3"/>
<dbReference type="Proteomes" id="UP001283361">
    <property type="component" value="Unassembled WGS sequence"/>
</dbReference>
<accession>A0AAE1AUU3</accession>
<organism evidence="1 2">
    <name type="scientific">Elysia crispata</name>
    <name type="common">lettuce slug</name>
    <dbReference type="NCBI Taxonomy" id="231223"/>
    <lineage>
        <taxon>Eukaryota</taxon>
        <taxon>Metazoa</taxon>
        <taxon>Spiralia</taxon>
        <taxon>Lophotrochozoa</taxon>
        <taxon>Mollusca</taxon>
        <taxon>Gastropoda</taxon>
        <taxon>Heterobranchia</taxon>
        <taxon>Euthyneura</taxon>
        <taxon>Panpulmonata</taxon>
        <taxon>Sacoglossa</taxon>
        <taxon>Placobranchoidea</taxon>
        <taxon>Plakobranchidae</taxon>
        <taxon>Elysia</taxon>
    </lineage>
</organism>
<comment type="caution">
    <text evidence="1">The sequence shown here is derived from an EMBL/GenBank/DDBJ whole genome shotgun (WGS) entry which is preliminary data.</text>
</comment>
<protein>
    <submittedName>
        <fullName evidence="1">Uncharacterized protein</fullName>
    </submittedName>
</protein>
<proteinExistence type="predicted"/>
<dbReference type="EMBL" id="JAWDGP010001132">
    <property type="protein sequence ID" value="KAK3794170.1"/>
    <property type="molecule type" value="Genomic_DNA"/>
</dbReference>
<reference evidence="1" key="1">
    <citation type="journal article" date="2023" name="G3 (Bethesda)">
        <title>A reference genome for the long-term kleptoplast-retaining sea slug Elysia crispata morphotype clarki.</title>
        <authorList>
            <person name="Eastman K.E."/>
            <person name="Pendleton A.L."/>
            <person name="Shaikh M.A."/>
            <person name="Suttiyut T."/>
            <person name="Ogas R."/>
            <person name="Tomko P."/>
            <person name="Gavelis G."/>
            <person name="Widhalm J.R."/>
            <person name="Wisecaver J.H."/>
        </authorList>
    </citation>
    <scope>NUCLEOTIDE SEQUENCE</scope>
    <source>
        <strain evidence="1">ECLA1</strain>
    </source>
</reference>
<gene>
    <name evidence="1" type="ORF">RRG08_049571</name>
</gene>
<keyword evidence="2" id="KW-1185">Reference proteome</keyword>